<reference evidence="3" key="1">
    <citation type="submission" date="2019-08" db="EMBL/GenBank/DDBJ databases">
        <title>Carotenoids and Carotenoid Binding Proteins in the Halophilic Cyanobacterium Euhalothece sp. ZM00.</title>
        <authorList>
            <person name="Cho S.M."/>
            <person name="Song J.Y."/>
            <person name="Park Y.-I."/>
        </authorList>
    </citation>
    <scope>NUCLEOTIDE SEQUENCE [LARGE SCALE GENOMIC DNA]</scope>
    <source>
        <strain evidence="3">Z-M001</strain>
    </source>
</reference>
<evidence type="ECO:0000313" key="4">
    <source>
        <dbReference type="Proteomes" id="UP000318453"/>
    </source>
</evidence>
<name>A0A5B8NQ73_9CHRO</name>
<dbReference type="KEGG" id="enn:FRE64_10635"/>
<organism evidence="3 4">
    <name type="scientific">Euhalothece natronophila Z-M001</name>
    <dbReference type="NCBI Taxonomy" id="522448"/>
    <lineage>
        <taxon>Bacteria</taxon>
        <taxon>Bacillati</taxon>
        <taxon>Cyanobacteriota</taxon>
        <taxon>Cyanophyceae</taxon>
        <taxon>Oscillatoriophycideae</taxon>
        <taxon>Chroococcales</taxon>
        <taxon>Halothecacae</taxon>
        <taxon>Halothece cluster</taxon>
        <taxon>Euhalothece</taxon>
    </lineage>
</organism>
<keyword evidence="4" id="KW-1185">Reference proteome</keyword>
<evidence type="ECO:0000313" key="3">
    <source>
        <dbReference type="EMBL" id="QDZ40369.1"/>
    </source>
</evidence>
<keyword evidence="2" id="KW-0812">Transmembrane</keyword>
<keyword evidence="2" id="KW-0472">Membrane</keyword>
<proteinExistence type="predicted"/>
<dbReference type="AlphaFoldDB" id="A0A5B8NQ73"/>
<dbReference type="OrthoDB" id="418869at2"/>
<dbReference type="Proteomes" id="UP000318453">
    <property type="component" value="Chromosome"/>
</dbReference>
<dbReference type="EMBL" id="CP042326">
    <property type="protein sequence ID" value="QDZ40369.1"/>
    <property type="molecule type" value="Genomic_DNA"/>
</dbReference>
<evidence type="ECO:0000256" key="2">
    <source>
        <dbReference type="SAM" id="Phobius"/>
    </source>
</evidence>
<sequence length="577" mass="64633">MRLSLYRNLINLDKQVNKIIRNRSIPTTGVIETIRSRFREASQEVEEVNTSAIIDGIFRNEQINFFGITMRWEVADRFSRIIPNLLLTLGLLGTFLGITLNLNNISTLLNQIEGDNIDILVNELQEPLEGMGIAFLSSLVAVTCSAFLTLTNLAKNTTALKLQIFSTLEDYLDNVYLPTIPSHSRLDRAVDRMVSQQQDFLYRFHDNVTEAVEASLGKVANKIAEGNKEATDLARQVYERFSETAGTLAHGATQFQYAVESLEKEVTRIQEVGESVSQGATVFTEAANKIENSKFTENLENLTVSLAETQTAFADSTARLQTNIEELTNSNLHATDLAEQLSSNLNTFTDSLSESASQFQGVATTIAESHFDQTILQASEKLQATQTEFTETVRSLEGGLKELESAIAQTENSSQKLNTVSQQLSQLTQNSEKLASLNQEKLNQIQQALYLFVKAIGDNNFIKKTVSGLDNLQQNTQEIVKLNQQAEKNEQSHQESLANLQYNLMKLLTLVDNNKKEDKINSAVEEIRKTTSQLHTQVTEINQHSQKWESFDQTTIDQMQTELSQLIQNIKNSESDT</sequence>
<dbReference type="RefSeq" id="WP_146296059.1">
    <property type="nucleotide sequence ID" value="NZ_CP042326.1"/>
</dbReference>
<accession>A0A5B8NQ73</accession>
<gene>
    <name evidence="3" type="ORF">FRE64_10635</name>
</gene>
<feature type="coiled-coil region" evidence="1">
    <location>
        <begin position="469"/>
        <end position="576"/>
    </location>
</feature>
<protein>
    <submittedName>
        <fullName evidence="3">Uncharacterized protein</fullName>
    </submittedName>
</protein>
<feature type="transmembrane region" description="Helical" evidence="2">
    <location>
        <begin position="81"/>
        <end position="100"/>
    </location>
</feature>
<evidence type="ECO:0000256" key="1">
    <source>
        <dbReference type="SAM" id="Coils"/>
    </source>
</evidence>
<keyword evidence="1" id="KW-0175">Coiled coil</keyword>
<feature type="coiled-coil region" evidence="1">
    <location>
        <begin position="393"/>
        <end position="420"/>
    </location>
</feature>
<keyword evidence="2" id="KW-1133">Transmembrane helix</keyword>